<dbReference type="InterPro" id="IPR003661">
    <property type="entry name" value="HisK_dim/P_dom"/>
</dbReference>
<evidence type="ECO:0000256" key="11">
    <source>
        <dbReference type="ARBA" id="ARBA00023012"/>
    </source>
</evidence>
<dbReference type="RefSeq" id="WP_050060622.1">
    <property type="nucleotide sequence ID" value="NZ_JACHEK010000007.1"/>
</dbReference>
<dbReference type="GO" id="GO:0005886">
    <property type="term" value="C:plasma membrane"/>
    <property type="evidence" value="ECO:0007669"/>
    <property type="project" value="TreeGrafter"/>
</dbReference>
<evidence type="ECO:0000256" key="2">
    <source>
        <dbReference type="ARBA" id="ARBA00004141"/>
    </source>
</evidence>
<dbReference type="Pfam" id="PF02518">
    <property type="entry name" value="HATPase_c"/>
    <property type="match status" value="1"/>
</dbReference>
<evidence type="ECO:0000256" key="3">
    <source>
        <dbReference type="ARBA" id="ARBA00012438"/>
    </source>
</evidence>
<keyword evidence="9" id="KW-0067">ATP-binding</keyword>
<keyword evidence="8 15" id="KW-0418">Kinase</keyword>
<comment type="subcellular location">
    <subcellularLocation>
        <location evidence="2">Membrane</location>
        <topology evidence="2">Multi-pass membrane protein</topology>
    </subcellularLocation>
</comment>
<dbReference type="OrthoDB" id="108917at2"/>
<evidence type="ECO:0000256" key="8">
    <source>
        <dbReference type="ARBA" id="ARBA00022777"/>
    </source>
</evidence>
<keyword evidence="12 13" id="KW-0472">Membrane</keyword>
<comment type="catalytic activity">
    <reaction evidence="1">
        <text>ATP + protein L-histidine = ADP + protein N-phospho-L-histidine.</text>
        <dbReference type="EC" id="2.7.13.3"/>
    </reaction>
</comment>
<dbReference type="SUPFAM" id="SSF55874">
    <property type="entry name" value="ATPase domain of HSP90 chaperone/DNA topoisomerase II/histidine kinase"/>
    <property type="match status" value="1"/>
</dbReference>
<gene>
    <name evidence="15" type="ORF">HNQ77_003524</name>
</gene>
<keyword evidence="11" id="KW-0902">Two-component regulatory system</keyword>
<dbReference type="InterPro" id="IPR052023">
    <property type="entry name" value="Histidine_kinase_KdpD"/>
</dbReference>
<evidence type="ECO:0000256" key="4">
    <source>
        <dbReference type="ARBA" id="ARBA00022553"/>
    </source>
</evidence>
<dbReference type="InterPro" id="IPR036890">
    <property type="entry name" value="HATPase_C_sf"/>
</dbReference>
<dbReference type="InterPro" id="IPR004358">
    <property type="entry name" value="Sig_transdc_His_kin-like_C"/>
</dbReference>
<dbReference type="PRINTS" id="PR00344">
    <property type="entry name" value="BCTRLSENSOR"/>
</dbReference>
<comment type="caution">
    <text evidence="15">The sequence shown here is derived from an EMBL/GenBank/DDBJ whole genome shotgun (WGS) entry which is preliminary data.</text>
</comment>
<dbReference type="PANTHER" id="PTHR45569">
    <property type="entry name" value="SENSOR PROTEIN KDPD"/>
    <property type="match status" value="1"/>
</dbReference>
<dbReference type="Proteomes" id="UP000538666">
    <property type="component" value="Unassembled WGS sequence"/>
</dbReference>
<keyword evidence="6 13" id="KW-0812">Transmembrane</keyword>
<keyword evidence="5 15" id="KW-0808">Transferase</keyword>
<evidence type="ECO:0000256" key="9">
    <source>
        <dbReference type="ARBA" id="ARBA00022840"/>
    </source>
</evidence>
<organism evidence="15 16">
    <name type="scientific">Silvibacterium bohemicum</name>
    <dbReference type="NCBI Taxonomy" id="1577686"/>
    <lineage>
        <taxon>Bacteria</taxon>
        <taxon>Pseudomonadati</taxon>
        <taxon>Acidobacteriota</taxon>
        <taxon>Terriglobia</taxon>
        <taxon>Terriglobales</taxon>
        <taxon>Acidobacteriaceae</taxon>
        <taxon>Silvibacterium</taxon>
    </lineage>
</organism>
<evidence type="ECO:0000256" key="10">
    <source>
        <dbReference type="ARBA" id="ARBA00022989"/>
    </source>
</evidence>
<dbReference type="InterPro" id="IPR036097">
    <property type="entry name" value="HisK_dim/P_sf"/>
</dbReference>
<proteinExistence type="predicted"/>
<keyword evidence="16" id="KW-1185">Reference proteome</keyword>
<dbReference type="SMART" id="SM00388">
    <property type="entry name" value="HisKA"/>
    <property type="match status" value="1"/>
</dbReference>
<dbReference type="Pfam" id="PF00512">
    <property type="entry name" value="HisKA"/>
    <property type="match status" value="1"/>
</dbReference>
<feature type="transmembrane region" description="Helical" evidence="13">
    <location>
        <begin position="62"/>
        <end position="81"/>
    </location>
</feature>
<feature type="transmembrane region" description="Helical" evidence="13">
    <location>
        <begin position="36"/>
        <end position="55"/>
    </location>
</feature>
<keyword evidence="4" id="KW-0597">Phosphoprotein</keyword>
<evidence type="ECO:0000259" key="14">
    <source>
        <dbReference type="PROSITE" id="PS50109"/>
    </source>
</evidence>
<keyword evidence="7" id="KW-0547">Nucleotide-binding</keyword>
<dbReference type="AlphaFoldDB" id="A0A841JVY3"/>
<accession>A0A841JVY3</accession>
<dbReference type="SMART" id="SM00387">
    <property type="entry name" value="HATPase_c"/>
    <property type="match status" value="1"/>
</dbReference>
<dbReference type="InterPro" id="IPR038318">
    <property type="entry name" value="KdpD_sf"/>
</dbReference>
<evidence type="ECO:0000256" key="1">
    <source>
        <dbReference type="ARBA" id="ARBA00000085"/>
    </source>
</evidence>
<feature type="domain" description="Histidine kinase" evidence="14">
    <location>
        <begin position="263"/>
        <end position="477"/>
    </location>
</feature>
<dbReference type="GO" id="GO:0000155">
    <property type="term" value="F:phosphorelay sensor kinase activity"/>
    <property type="evidence" value="ECO:0007669"/>
    <property type="project" value="InterPro"/>
</dbReference>
<dbReference type="Pfam" id="PF13493">
    <property type="entry name" value="DUF4118"/>
    <property type="match status" value="1"/>
</dbReference>
<dbReference type="FunFam" id="3.30.565.10:FF:000006">
    <property type="entry name" value="Sensor histidine kinase WalK"/>
    <property type="match status" value="1"/>
</dbReference>
<dbReference type="Gene3D" id="1.20.120.620">
    <property type="entry name" value="Backbone structure of the membrane domain of e. Coli histidine kinase receptor kdpd"/>
    <property type="match status" value="1"/>
</dbReference>
<dbReference type="PROSITE" id="PS50109">
    <property type="entry name" value="HIS_KIN"/>
    <property type="match status" value="1"/>
</dbReference>
<name>A0A841JVY3_9BACT</name>
<evidence type="ECO:0000256" key="5">
    <source>
        <dbReference type="ARBA" id="ARBA00022679"/>
    </source>
</evidence>
<dbReference type="PANTHER" id="PTHR45569:SF1">
    <property type="entry name" value="SENSOR PROTEIN KDPD"/>
    <property type="match status" value="1"/>
</dbReference>
<keyword evidence="10 13" id="KW-1133">Transmembrane helix</keyword>
<evidence type="ECO:0000256" key="13">
    <source>
        <dbReference type="SAM" id="Phobius"/>
    </source>
</evidence>
<dbReference type="GO" id="GO:0005524">
    <property type="term" value="F:ATP binding"/>
    <property type="evidence" value="ECO:0007669"/>
    <property type="project" value="UniProtKB-KW"/>
</dbReference>
<dbReference type="CDD" id="cd00082">
    <property type="entry name" value="HisKA"/>
    <property type="match status" value="1"/>
</dbReference>
<dbReference type="Gene3D" id="1.10.287.130">
    <property type="match status" value="1"/>
</dbReference>
<evidence type="ECO:0000256" key="12">
    <source>
        <dbReference type="ARBA" id="ARBA00023136"/>
    </source>
</evidence>
<dbReference type="SUPFAM" id="SSF47384">
    <property type="entry name" value="Homodimeric domain of signal transducing histidine kinase"/>
    <property type="match status" value="1"/>
</dbReference>
<dbReference type="EC" id="2.7.13.3" evidence="3"/>
<dbReference type="SUPFAM" id="SSF55781">
    <property type="entry name" value="GAF domain-like"/>
    <property type="match status" value="1"/>
</dbReference>
<protein>
    <recommendedName>
        <fullName evidence="3">histidine kinase</fullName>
        <ecNumber evidence="3">2.7.13.3</ecNumber>
    </recommendedName>
</protein>
<evidence type="ECO:0000313" key="16">
    <source>
        <dbReference type="Proteomes" id="UP000538666"/>
    </source>
</evidence>
<sequence>MKQIRESRRTIHFVAIILLVGSITFAGFSLHINSFIAGFVYLLPVLLIAFFWGFWEATLASVLCVLCLDYFFTDPVFALYMADPRDWVAISAFETVALLVSKLAMQAKSRAADAEEQRTRLEKLYRISRDALLFDQPEDCGAQLVAIAREVLQADGVALWDAAEDKICISGQVAVETKELRATYERSVDEDDAARGLWKRAVCLGQKPVGVLCVAGIKIDLPILDSIASLAAIAMERARSFEEKSTAEAARQSEQLRTAVLDALAHAFKTPLTTIRSASSGLLEIDGLHGSQKELVELIDQEAGRLADLTARLLTTAKLDGSTLKLRREQVQLTEIVEKCSHECSSALTRHDLYIRDIPKQKKVWADPQLVKLALNQMLDNAAKYSSPASRISLVFHENAVETVIGVHNEGSFIPSEERHQIFTRFYRTPGAEHKAPGTGIGLAVTKRIAEAHGGTAWVESEPGSGTTFFLSLPQGPKGE</sequence>
<reference evidence="15 16" key="1">
    <citation type="submission" date="2020-08" db="EMBL/GenBank/DDBJ databases">
        <title>Genomic Encyclopedia of Type Strains, Phase IV (KMG-IV): sequencing the most valuable type-strain genomes for metagenomic binning, comparative biology and taxonomic classification.</title>
        <authorList>
            <person name="Goeker M."/>
        </authorList>
    </citation>
    <scope>NUCLEOTIDE SEQUENCE [LARGE SCALE GENOMIC DNA]</scope>
    <source>
        <strain evidence="15 16">DSM 103733</strain>
    </source>
</reference>
<dbReference type="InterPro" id="IPR003594">
    <property type="entry name" value="HATPase_dom"/>
</dbReference>
<evidence type="ECO:0000256" key="7">
    <source>
        <dbReference type="ARBA" id="ARBA00022741"/>
    </source>
</evidence>
<evidence type="ECO:0000256" key="6">
    <source>
        <dbReference type="ARBA" id="ARBA00022692"/>
    </source>
</evidence>
<dbReference type="InterPro" id="IPR005467">
    <property type="entry name" value="His_kinase_dom"/>
</dbReference>
<feature type="transmembrane region" description="Helical" evidence="13">
    <location>
        <begin position="12"/>
        <end position="30"/>
    </location>
</feature>
<dbReference type="InterPro" id="IPR025201">
    <property type="entry name" value="KdpD_TM"/>
</dbReference>
<dbReference type="Gene3D" id="3.30.565.10">
    <property type="entry name" value="Histidine kinase-like ATPase, C-terminal domain"/>
    <property type="match status" value="1"/>
</dbReference>
<dbReference type="EMBL" id="JACHEK010000007">
    <property type="protein sequence ID" value="MBB6145563.1"/>
    <property type="molecule type" value="Genomic_DNA"/>
</dbReference>
<evidence type="ECO:0000313" key="15">
    <source>
        <dbReference type="EMBL" id="MBB6145563.1"/>
    </source>
</evidence>